<feature type="compositionally biased region" description="Low complexity" evidence="1">
    <location>
        <begin position="39"/>
        <end position="56"/>
    </location>
</feature>
<dbReference type="InterPro" id="IPR035979">
    <property type="entry name" value="RBD_domain_sf"/>
</dbReference>
<feature type="compositionally biased region" description="Low complexity" evidence="1">
    <location>
        <begin position="233"/>
        <end position="243"/>
    </location>
</feature>
<dbReference type="GeneID" id="40312132"/>
<comment type="caution">
    <text evidence="2">The sequence shown here is derived from an EMBL/GenBank/DDBJ whole genome shotgun (WGS) entry which is preliminary data.</text>
</comment>
<accession>A0A2A9MA32</accession>
<evidence type="ECO:0008006" key="4">
    <source>
        <dbReference type="Google" id="ProtNLM"/>
    </source>
</evidence>
<reference evidence="2 3" key="1">
    <citation type="submission" date="2017-09" db="EMBL/GenBank/DDBJ databases">
        <title>Genome sequencing of Besnoitia besnoiti strain Bb-Ger1.</title>
        <authorList>
            <person name="Schares G."/>
            <person name="Venepally P."/>
            <person name="Lorenzi H.A."/>
        </authorList>
    </citation>
    <scope>NUCLEOTIDE SEQUENCE [LARGE SCALE GENOMIC DNA]</scope>
    <source>
        <strain evidence="2 3">Bb-Ger1</strain>
    </source>
</reference>
<protein>
    <recommendedName>
        <fullName evidence="4">RRM domain-containing protein</fullName>
    </recommendedName>
</protein>
<dbReference type="EMBL" id="NWUJ01000007">
    <property type="protein sequence ID" value="PFH34054.1"/>
    <property type="molecule type" value="Genomic_DNA"/>
</dbReference>
<feature type="compositionally biased region" description="Low complexity" evidence="1">
    <location>
        <begin position="208"/>
        <end position="226"/>
    </location>
</feature>
<feature type="compositionally biased region" description="Acidic residues" evidence="1">
    <location>
        <begin position="89"/>
        <end position="99"/>
    </location>
</feature>
<dbReference type="OrthoDB" id="332599at2759"/>
<sequence>MLGRRRKGGLERSAAPAKETKKWRLELNEENACASPRLSSQPRTSLSISSSSSVDSHIYYVDSASERSRSSSSSRPSGVRTPGDRREGEEDALAPELTEEELRLLQADDDDEGEREREREDRKAEADKQQADDSAQGNGEEVARPKKRRRFAWMESDDESITASSSDSEEDEEPSALPPAAEEPKTPSPSSACPTPLPPGAPRNSLFTVSPPSLSSSSSPPSLGAASPPPNSSSPVSPEASTAPPEPERDVVSASVFVSDLAALGLQFAGGDREELCEGMQRCITTLYLMNLSFEASLGEIETWVESHLQVRPLDVFPSPSATAPDAAPPGAKAPFAAPRSPFGAAPPGDRSPSDSQHHRGRVFVELGSYTKVRLGVQKLNGLYLRGRPVRALFAFTVKGRPCTLQTAMHLKFLRQHVLQEVMGVEGAPRFQRKKPGWNIDGGCNWVGT</sequence>
<dbReference type="GO" id="GO:0003676">
    <property type="term" value="F:nucleic acid binding"/>
    <property type="evidence" value="ECO:0007669"/>
    <property type="project" value="InterPro"/>
</dbReference>
<feature type="compositionally biased region" description="Basic and acidic residues" evidence="1">
    <location>
        <begin position="18"/>
        <end position="27"/>
    </location>
</feature>
<dbReference type="SUPFAM" id="SSF54928">
    <property type="entry name" value="RNA-binding domain, RBD"/>
    <property type="match status" value="1"/>
</dbReference>
<dbReference type="VEuPathDB" id="ToxoDB:BESB_072060"/>
<proteinExistence type="predicted"/>
<organism evidence="2 3">
    <name type="scientific">Besnoitia besnoiti</name>
    <name type="common">Apicomplexan protozoan</name>
    <dbReference type="NCBI Taxonomy" id="94643"/>
    <lineage>
        <taxon>Eukaryota</taxon>
        <taxon>Sar</taxon>
        <taxon>Alveolata</taxon>
        <taxon>Apicomplexa</taxon>
        <taxon>Conoidasida</taxon>
        <taxon>Coccidia</taxon>
        <taxon>Eucoccidiorida</taxon>
        <taxon>Eimeriorina</taxon>
        <taxon>Sarcocystidae</taxon>
        <taxon>Besnoitia</taxon>
    </lineage>
</organism>
<dbReference type="AlphaFoldDB" id="A0A2A9MA32"/>
<evidence type="ECO:0000313" key="3">
    <source>
        <dbReference type="Proteomes" id="UP000224006"/>
    </source>
</evidence>
<feature type="compositionally biased region" description="Basic and acidic residues" evidence="1">
    <location>
        <begin position="114"/>
        <end position="131"/>
    </location>
</feature>
<evidence type="ECO:0000313" key="2">
    <source>
        <dbReference type="EMBL" id="PFH34054.1"/>
    </source>
</evidence>
<feature type="region of interest" description="Disordered" evidence="1">
    <location>
        <begin position="1"/>
        <end position="250"/>
    </location>
</feature>
<feature type="compositionally biased region" description="Low complexity" evidence="1">
    <location>
        <begin position="320"/>
        <end position="339"/>
    </location>
</feature>
<keyword evidence="3" id="KW-1185">Reference proteome</keyword>
<dbReference type="KEGG" id="bbes:BESB_072060"/>
<dbReference type="Proteomes" id="UP000224006">
    <property type="component" value="Unassembled WGS sequence"/>
</dbReference>
<evidence type="ECO:0000256" key="1">
    <source>
        <dbReference type="SAM" id="MobiDB-lite"/>
    </source>
</evidence>
<name>A0A2A9MA32_BESBE</name>
<dbReference type="STRING" id="94643.A0A2A9MA32"/>
<feature type="region of interest" description="Disordered" evidence="1">
    <location>
        <begin position="320"/>
        <end position="358"/>
    </location>
</feature>
<gene>
    <name evidence="2" type="ORF">BESB_072060</name>
</gene>
<dbReference type="RefSeq" id="XP_029218063.1">
    <property type="nucleotide sequence ID" value="XM_029365579.1"/>
</dbReference>